<reference evidence="5 6" key="1">
    <citation type="submission" date="2018-07" db="EMBL/GenBank/DDBJ databases">
        <title>Genomic Encyclopedia of Type Strains, Phase IV (KMG-IV): sequencing the most valuable type-strain genomes for metagenomic binning, comparative biology and taxonomic classification.</title>
        <authorList>
            <person name="Goeker M."/>
        </authorList>
    </citation>
    <scope>NUCLEOTIDE SEQUENCE [LARGE SCALE GENOMIC DNA]</scope>
    <source>
        <strain evidence="5 6">DSM 44290</strain>
    </source>
</reference>
<dbReference type="RefSeq" id="WP_067998406.1">
    <property type="nucleotide sequence ID" value="NZ_QQBC01000007.1"/>
</dbReference>
<dbReference type="Proteomes" id="UP000254869">
    <property type="component" value="Unassembled WGS sequence"/>
</dbReference>
<evidence type="ECO:0000256" key="1">
    <source>
        <dbReference type="ARBA" id="ARBA00004496"/>
    </source>
</evidence>
<dbReference type="STRING" id="1210086.GCA_001613105_03249"/>
<keyword evidence="3" id="KW-0963">Cytoplasm</keyword>
<dbReference type="EMBL" id="QQBC01000007">
    <property type="protein sequence ID" value="RDI65049.1"/>
    <property type="molecule type" value="Genomic_DNA"/>
</dbReference>
<evidence type="ECO:0000256" key="2">
    <source>
        <dbReference type="ARBA" id="ARBA00006411"/>
    </source>
</evidence>
<comment type="similarity">
    <text evidence="2">Belongs to the EspG family.</text>
</comment>
<keyword evidence="6" id="KW-1185">Reference proteome</keyword>
<keyword evidence="4" id="KW-0143">Chaperone</keyword>
<accession>A0A370I2T7</accession>
<evidence type="ECO:0000313" key="5">
    <source>
        <dbReference type="EMBL" id="RDI65049.1"/>
    </source>
</evidence>
<dbReference type="Pfam" id="PF14011">
    <property type="entry name" value="ESX-1_EspG"/>
    <property type="match status" value="1"/>
</dbReference>
<sequence length="257" mass="28765">MISWRFTGMEFEILWAGYGRDRLPYPIQFRPQAVDFDDLKAQREAAVEALLGKYEPEIPRAVEVLLEPDVRVEMKGFAGPELSEVIRFHGAVRGSEGVALRQLPGASEDTGADVLVSYGESSHVAQQTVAALPPSGPGARQPIEIRRQQIATDGNRAVATPGNSIEQLNGIFKRRRLGLGEITVFPGPAVDARPTPGRGFWWMDYEDGRYYVKTGDPIVAKPLDATRMAAEIHRLTTLTQRYFAEDREHDEYLRSRR</sequence>
<organism evidence="5 6">
    <name type="scientific">Nocardia pseudobrasiliensis</name>
    <dbReference type="NCBI Taxonomy" id="45979"/>
    <lineage>
        <taxon>Bacteria</taxon>
        <taxon>Bacillati</taxon>
        <taxon>Actinomycetota</taxon>
        <taxon>Actinomycetes</taxon>
        <taxon>Mycobacteriales</taxon>
        <taxon>Nocardiaceae</taxon>
        <taxon>Nocardia</taxon>
    </lineage>
</organism>
<comment type="subcellular location">
    <subcellularLocation>
        <location evidence="1">Cytoplasm</location>
    </subcellularLocation>
</comment>
<evidence type="ECO:0000313" key="6">
    <source>
        <dbReference type="Proteomes" id="UP000254869"/>
    </source>
</evidence>
<gene>
    <name evidence="5" type="ORF">DFR76_107427</name>
</gene>
<protein>
    <submittedName>
        <fullName evidence="5">ESAT-6 protein secretion system EspG family protein</fullName>
    </submittedName>
</protein>
<proteinExistence type="inferred from homology"/>
<dbReference type="InterPro" id="IPR025734">
    <property type="entry name" value="EspG"/>
</dbReference>
<name>A0A370I2T7_9NOCA</name>
<comment type="caution">
    <text evidence="5">The sequence shown here is derived from an EMBL/GenBank/DDBJ whole genome shotgun (WGS) entry which is preliminary data.</text>
</comment>
<evidence type="ECO:0000256" key="3">
    <source>
        <dbReference type="ARBA" id="ARBA00022490"/>
    </source>
</evidence>
<dbReference type="AlphaFoldDB" id="A0A370I2T7"/>
<evidence type="ECO:0000256" key="4">
    <source>
        <dbReference type="ARBA" id="ARBA00023186"/>
    </source>
</evidence>